<evidence type="ECO:0000256" key="4">
    <source>
        <dbReference type="ARBA" id="ARBA00022475"/>
    </source>
</evidence>
<dbReference type="AlphaFoldDB" id="A0A482W7Y9"/>
<dbReference type="Pfam" id="PF00474">
    <property type="entry name" value="SSF"/>
    <property type="match status" value="1"/>
</dbReference>
<evidence type="ECO:0000313" key="14">
    <source>
        <dbReference type="Proteomes" id="UP000292052"/>
    </source>
</evidence>
<dbReference type="PANTHER" id="PTHR42985">
    <property type="entry name" value="SODIUM-COUPLED MONOCARBOXYLATE TRANSPORTER"/>
    <property type="match status" value="1"/>
</dbReference>
<dbReference type="EMBL" id="QDEB01020331">
    <property type="protein sequence ID" value="RZC41085.1"/>
    <property type="molecule type" value="Genomic_DNA"/>
</dbReference>
<keyword evidence="8" id="KW-0406">Ion transport</keyword>
<dbReference type="GO" id="GO:0015293">
    <property type="term" value="F:symporter activity"/>
    <property type="evidence" value="ECO:0007669"/>
    <property type="project" value="TreeGrafter"/>
</dbReference>
<dbReference type="STRING" id="1661398.A0A482W7Y9"/>
<dbReference type="OrthoDB" id="6132759at2759"/>
<evidence type="ECO:0000256" key="8">
    <source>
        <dbReference type="ARBA" id="ARBA00023065"/>
    </source>
</evidence>
<dbReference type="GO" id="GO:0005886">
    <property type="term" value="C:plasma membrane"/>
    <property type="evidence" value="ECO:0007669"/>
    <property type="project" value="UniProtKB-SubCell"/>
</dbReference>
<keyword evidence="6 12" id="KW-1133">Transmembrane helix</keyword>
<keyword evidence="9 12" id="KW-0472">Membrane</keyword>
<gene>
    <name evidence="13" type="ORF">BDFB_006793</name>
</gene>
<keyword evidence="4" id="KW-1003">Cell membrane</keyword>
<feature type="transmembrane region" description="Helical" evidence="12">
    <location>
        <begin position="6"/>
        <end position="23"/>
    </location>
</feature>
<evidence type="ECO:0000256" key="11">
    <source>
        <dbReference type="RuleBase" id="RU362091"/>
    </source>
</evidence>
<keyword evidence="14" id="KW-1185">Reference proteome</keyword>
<keyword evidence="7" id="KW-0915">Sodium</keyword>
<keyword evidence="5 12" id="KW-0812">Transmembrane</keyword>
<dbReference type="GO" id="GO:0006814">
    <property type="term" value="P:sodium ion transport"/>
    <property type="evidence" value="ECO:0007669"/>
    <property type="project" value="UniProtKB-KW"/>
</dbReference>
<dbReference type="InterPro" id="IPR051163">
    <property type="entry name" value="Sodium:Solute_Symporter_SSF"/>
</dbReference>
<keyword evidence="10" id="KW-0739">Sodium transport</keyword>
<evidence type="ECO:0000256" key="2">
    <source>
        <dbReference type="ARBA" id="ARBA00006434"/>
    </source>
</evidence>
<proteinExistence type="inferred from homology"/>
<evidence type="ECO:0000313" key="13">
    <source>
        <dbReference type="EMBL" id="RZC41085.1"/>
    </source>
</evidence>
<evidence type="ECO:0000256" key="10">
    <source>
        <dbReference type="ARBA" id="ARBA00023201"/>
    </source>
</evidence>
<evidence type="ECO:0000256" key="1">
    <source>
        <dbReference type="ARBA" id="ARBA00004651"/>
    </source>
</evidence>
<keyword evidence="3" id="KW-0813">Transport</keyword>
<evidence type="ECO:0000256" key="9">
    <source>
        <dbReference type="ARBA" id="ARBA00023136"/>
    </source>
</evidence>
<name>A0A482W7Y9_ASBVE</name>
<evidence type="ECO:0000256" key="6">
    <source>
        <dbReference type="ARBA" id="ARBA00022989"/>
    </source>
</evidence>
<protein>
    <submittedName>
        <fullName evidence="13">SSF domain containing protein</fullName>
    </submittedName>
</protein>
<comment type="similarity">
    <text evidence="2 11">Belongs to the sodium:solute symporter (SSF) (TC 2.A.21) family.</text>
</comment>
<evidence type="ECO:0000256" key="5">
    <source>
        <dbReference type="ARBA" id="ARBA00022692"/>
    </source>
</evidence>
<evidence type="ECO:0000256" key="7">
    <source>
        <dbReference type="ARBA" id="ARBA00023053"/>
    </source>
</evidence>
<evidence type="ECO:0000256" key="12">
    <source>
        <dbReference type="SAM" id="Phobius"/>
    </source>
</evidence>
<reference evidence="13 14" key="1">
    <citation type="submission" date="2017-03" db="EMBL/GenBank/DDBJ databases">
        <title>Genome of the blue death feigning beetle - Asbolus verrucosus.</title>
        <authorList>
            <person name="Rider S.D."/>
        </authorList>
    </citation>
    <scope>NUCLEOTIDE SEQUENCE [LARGE SCALE GENOMIC DNA]</scope>
    <source>
        <strain evidence="13">Butters</strain>
        <tissue evidence="13">Head and leg muscle</tissue>
    </source>
</reference>
<comment type="subcellular location">
    <subcellularLocation>
        <location evidence="1">Cell membrane</location>
        <topology evidence="1">Multi-pass membrane protein</topology>
    </subcellularLocation>
</comment>
<feature type="transmembrane region" description="Helical" evidence="12">
    <location>
        <begin position="61"/>
        <end position="86"/>
    </location>
</feature>
<evidence type="ECO:0000256" key="3">
    <source>
        <dbReference type="ARBA" id="ARBA00022448"/>
    </source>
</evidence>
<dbReference type="PANTHER" id="PTHR42985:SF21">
    <property type="entry name" value="SODIUM-DEPENDENT MULTIVITAMIN TRANSPORTER-LIKE PROTEIN"/>
    <property type="match status" value="1"/>
</dbReference>
<sequence length="158" mass="18106">MVYVIGSLLYIPIVIYIPALAFNQVSGINIHTITPIICGICIFYTTIGGLKAVVWADTLQFIITLASRFTIFVIGTVSAGGFGNIWEISKQGERIEFFKCDLFYDQFFLINHHFLQYGSRSNYTHNIFGDYYWNDCQLDHSSRYKSFFSSEIYGRSIS</sequence>
<comment type="caution">
    <text evidence="13">The sequence shown here is derived from an EMBL/GenBank/DDBJ whole genome shotgun (WGS) entry which is preliminary data.</text>
</comment>
<dbReference type="Proteomes" id="UP000292052">
    <property type="component" value="Unassembled WGS sequence"/>
</dbReference>
<accession>A0A482W7Y9</accession>
<dbReference type="Gene3D" id="1.20.1730.10">
    <property type="entry name" value="Sodium/glucose cotransporter"/>
    <property type="match status" value="1"/>
</dbReference>
<dbReference type="InterPro" id="IPR001734">
    <property type="entry name" value="Na/solute_symporter"/>
</dbReference>
<dbReference type="InterPro" id="IPR038377">
    <property type="entry name" value="Na/Glc_symporter_sf"/>
</dbReference>
<organism evidence="13 14">
    <name type="scientific">Asbolus verrucosus</name>
    <name type="common">Desert ironclad beetle</name>
    <dbReference type="NCBI Taxonomy" id="1661398"/>
    <lineage>
        <taxon>Eukaryota</taxon>
        <taxon>Metazoa</taxon>
        <taxon>Ecdysozoa</taxon>
        <taxon>Arthropoda</taxon>
        <taxon>Hexapoda</taxon>
        <taxon>Insecta</taxon>
        <taxon>Pterygota</taxon>
        <taxon>Neoptera</taxon>
        <taxon>Endopterygota</taxon>
        <taxon>Coleoptera</taxon>
        <taxon>Polyphaga</taxon>
        <taxon>Cucujiformia</taxon>
        <taxon>Tenebrionidae</taxon>
        <taxon>Pimeliinae</taxon>
        <taxon>Asbolus</taxon>
    </lineage>
</organism>
<dbReference type="PROSITE" id="PS50283">
    <property type="entry name" value="NA_SOLUT_SYMP_3"/>
    <property type="match status" value="1"/>
</dbReference>
<feature type="transmembrane region" description="Helical" evidence="12">
    <location>
        <begin position="35"/>
        <end position="55"/>
    </location>
</feature>